<evidence type="ECO:0000313" key="3">
    <source>
        <dbReference type="Proteomes" id="UP001631993"/>
    </source>
</evidence>
<dbReference type="InterPro" id="IPR013767">
    <property type="entry name" value="PAS_fold"/>
</dbReference>
<keyword evidence="3" id="KW-1185">Reference proteome</keyword>
<protein>
    <submittedName>
        <fullName evidence="2">PAS domain S-box protein</fullName>
    </submittedName>
</protein>
<feature type="non-terminal residue" evidence="2">
    <location>
        <position position="102"/>
    </location>
</feature>
<gene>
    <name evidence="2" type="ORF">ACKI1S_47315</name>
</gene>
<feature type="domain" description="PAS" evidence="1">
    <location>
        <begin position="26"/>
        <end position="96"/>
    </location>
</feature>
<evidence type="ECO:0000259" key="1">
    <source>
        <dbReference type="PROSITE" id="PS50112"/>
    </source>
</evidence>
<comment type="caution">
    <text evidence="2">The sequence shown here is derived from an EMBL/GenBank/DDBJ whole genome shotgun (WGS) entry which is preliminary data.</text>
</comment>
<organism evidence="2 3">
    <name type="scientific">Streptomyces galilaeus</name>
    <dbReference type="NCBI Taxonomy" id="33899"/>
    <lineage>
        <taxon>Bacteria</taxon>
        <taxon>Bacillati</taxon>
        <taxon>Actinomycetota</taxon>
        <taxon>Actinomycetes</taxon>
        <taxon>Kitasatosporales</taxon>
        <taxon>Streptomycetaceae</taxon>
        <taxon>Streptomyces</taxon>
    </lineage>
</organism>
<reference evidence="2 3" key="1">
    <citation type="submission" date="2024-12" db="EMBL/GenBank/DDBJ databases">
        <title>Forecasting of Potato common scab and diversities of Pathogenic streptomyces spp. in china.</title>
        <authorList>
            <person name="Handique U."/>
            <person name="Wu J."/>
        </authorList>
    </citation>
    <scope>NUCLEOTIDE SEQUENCE [LARGE SCALE GENOMIC DNA]</scope>
    <source>
        <strain evidence="2 3">ZRIMU1585</strain>
    </source>
</reference>
<sequence length="102" mass="11669">GYLNSLLKISKQLETFIGSEIQRKRIERDLSYLFDAIPDIISLSDLQGRILRINKTGSELIGYAEEEIINEGFEKFIHPDDLQIAYEELSKLGEGNNTFGFE</sequence>
<name>A0ABW9J2U3_STRGJ</name>
<dbReference type="EMBL" id="JBJVNE010000162">
    <property type="protein sequence ID" value="MFM9653659.1"/>
    <property type="molecule type" value="Genomic_DNA"/>
</dbReference>
<dbReference type="InterPro" id="IPR035965">
    <property type="entry name" value="PAS-like_dom_sf"/>
</dbReference>
<feature type="non-terminal residue" evidence="2">
    <location>
        <position position="1"/>
    </location>
</feature>
<dbReference type="Pfam" id="PF00989">
    <property type="entry name" value="PAS"/>
    <property type="match status" value="1"/>
</dbReference>
<dbReference type="NCBIfam" id="TIGR00229">
    <property type="entry name" value="sensory_box"/>
    <property type="match status" value="1"/>
</dbReference>
<dbReference type="RefSeq" id="WP_409097877.1">
    <property type="nucleotide sequence ID" value="NZ_JBJVNE010000162.1"/>
</dbReference>
<dbReference type="PROSITE" id="PS50112">
    <property type="entry name" value="PAS"/>
    <property type="match status" value="1"/>
</dbReference>
<dbReference type="Gene3D" id="3.30.450.20">
    <property type="entry name" value="PAS domain"/>
    <property type="match status" value="1"/>
</dbReference>
<dbReference type="SUPFAM" id="SSF55785">
    <property type="entry name" value="PYP-like sensor domain (PAS domain)"/>
    <property type="match status" value="1"/>
</dbReference>
<dbReference type="SMART" id="SM00091">
    <property type="entry name" value="PAS"/>
    <property type="match status" value="1"/>
</dbReference>
<dbReference type="CDD" id="cd00130">
    <property type="entry name" value="PAS"/>
    <property type="match status" value="1"/>
</dbReference>
<evidence type="ECO:0000313" key="2">
    <source>
        <dbReference type="EMBL" id="MFM9653659.1"/>
    </source>
</evidence>
<accession>A0ABW9J2U3</accession>
<proteinExistence type="predicted"/>
<dbReference type="Proteomes" id="UP001631993">
    <property type="component" value="Unassembled WGS sequence"/>
</dbReference>
<dbReference type="InterPro" id="IPR000014">
    <property type="entry name" value="PAS"/>
</dbReference>